<dbReference type="GeneID" id="78059783"/>
<organism evidence="3 4">
    <name type="scientific">Cellulophaga baltica 18</name>
    <dbReference type="NCBI Taxonomy" id="1348584"/>
    <lineage>
        <taxon>Bacteria</taxon>
        <taxon>Pseudomonadati</taxon>
        <taxon>Bacteroidota</taxon>
        <taxon>Flavobacteriia</taxon>
        <taxon>Flavobacteriales</taxon>
        <taxon>Flavobacteriaceae</taxon>
        <taxon>Cellulophaga</taxon>
    </lineage>
</organism>
<feature type="transmembrane region" description="Helical" evidence="1">
    <location>
        <begin position="117"/>
        <end position="135"/>
    </location>
</feature>
<evidence type="ECO:0000313" key="3">
    <source>
        <dbReference type="EMBL" id="AIZ40709.1"/>
    </source>
</evidence>
<feature type="transmembrane region" description="Helical" evidence="1">
    <location>
        <begin position="204"/>
        <end position="221"/>
    </location>
</feature>
<feature type="transmembrane region" description="Helical" evidence="1">
    <location>
        <begin position="147"/>
        <end position="167"/>
    </location>
</feature>
<name>A0AAU8RSB6_9FLAO</name>
<dbReference type="AlphaFoldDB" id="A0AAU8RSB6"/>
<gene>
    <name evidence="3" type="ORF">M666_03425</name>
</gene>
<feature type="transmembrane region" description="Helical" evidence="1">
    <location>
        <begin position="80"/>
        <end position="97"/>
    </location>
</feature>
<proteinExistence type="predicted"/>
<feature type="transmembrane region" description="Helical" evidence="1">
    <location>
        <begin position="259"/>
        <end position="281"/>
    </location>
</feature>
<dbReference type="GO" id="GO:0016747">
    <property type="term" value="F:acyltransferase activity, transferring groups other than amino-acyl groups"/>
    <property type="evidence" value="ECO:0007669"/>
    <property type="project" value="InterPro"/>
</dbReference>
<evidence type="ECO:0000256" key="1">
    <source>
        <dbReference type="SAM" id="Phobius"/>
    </source>
</evidence>
<reference evidence="3 4" key="1">
    <citation type="journal article" date="2014" name="Environ. Microbiol.">
        <title>Contrasting genomic patterns and infection strategies of two co-existing Bacteroidetes podovirus genera.</title>
        <authorList>
            <person name="Holmfeldt K."/>
            <person name="Howard-Varona C."/>
            <person name="Solonenko N."/>
            <person name="Sullivan M.B."/>
        </authorList>
    </citation>
    <scope>NUCLEOTIDE SEQUENCE [LARGE SCALE GENOMIC DNA]</scope>
    <source>
        <strain evidence="3 4">18</strain>
    </source>
</reference>
<dbReference type="KEGG" id="cbat:M666_03425"/>
<dbReference type="PANTHER" id="PTHR37312">
    <property type="entry name" value="MEMBRANE-BOUND ACYLTRANSFERASE YKRP-RELATED"/>
    <property type="match status" value="1"/>
</dbReference>
<dbReference type="RefSeq" id="WP_029445083.1">
    <property type="nucleotide sequence ID" value="NZ_CP009976.1"/>
</dbReference>
<dbReference type="EMBL" id="CP009976">
    <property type="protein sequence ID" value="AIZ40709.1"/>
    <property type="molecule type" value="Genomic_DNA"/>
</dbReference>
<accession>A0AAU8RSB6</accession>
<feature type="transmembrane region" description="Helical" evidence="1">
    <location>
        <begin position="293"/>
        <end position="317"/>
    </location>
</feature>
<keyword evidence="1" id="KW-0812">Transmembrane</keyword>
<evidence type="ECO:0000313" key="4">
    <source>
        <dbReference type="Proteomes" id="UP000030786"/>
    </source>
</evidence>
<feature type="transmembrane region" description="Helical" evidence="1">
    <location>
        <begin position="38"/>
        <end position="59"/>
    </location>
</feature>
<protein>
    <recommendedName>
        <fullName evidence="2">Acyltransferase 3 domain-containing protein</fullName>
    </recommendedName>
</protein>
<feature type="domain" description="Acyltransferase 3" evidence="2">
    <location>
        <begin position="7"/>
        <end position="310"/>
    </location>
</feature>
<dbReference type="Proteomes" id="UP000030786">
    <property type="component" value="Chromosome"/>
</dbReference>
<feature type="transmembrane region" description="Helical" evidence="1">
    <location>
        <begin position="12"/>
        <end position="32"/>
    </location>
</feature>
<dbReference type="PANTHER" id="PTHR37312:SF1">
    <property type="entry name" value="MEMBRANE-BOUND ACYLTRANSFERASE YKRP-RELATED"/>
    <property type="match status" value="1"/>
</dbReference>
<dbReference type="InterPro" id="IPR002656">
    <property type="entry name" value="Acyl_transf_3_dom"/>
</dbReference>
<sequence>MQKERILYIDRLRGINIFLVVLGHIVTNNVIQGEYSGVYVWGSTFRMPLFMFLCGYIAAKVIKPKIFKNYGGFILKKCRTLLIPFFVWPLLVSNFFFTAKEDYHFLDTMSVLINGGGLWFLLHLFYITILYSFWLYISSKINSKNKFWLDTIISGLVLSILAVLLYFDVSPMIRPLIMFYIFYFAGVFVSKYDMFSNILMKREVFSVALLVFISLVGFYIYADSTIYNILIKVICAIAAIAVFYFTIRTIKWPPLIDKYVRFWGVNSLIIYVTHFHIIRIFENPFIPEGVNPFILLVFTALLAIIACLITMTIYSFIKMSPVLNFLLYGSKLNLPFSKKEATLNT</sequence>
<evidence type="ECO:0000259" key="2">
    <source>
        <dbReference type="Pfam" id="PF01757"/>
    </source>
</evidence>
<dbReference type="InterPro" id="IPR052734">
    <property type="entry name" value="Nod_factor_acetyltransferase"/>
</dbReference>
<feature type="transmembrane region" description="Helical" evidence="1">
    <location>
        <begin position="227"/>
        <end position="247"/>
    </location>
</feature>
<keyword evidence="1" id="KW-0472">Membrane</keyword>
<dbReference type="Pfam" id="PF01757">
    <property type="entry name" value="Acyl_transf_3"/>
    <property type="match status" value="1"/>
</dbReference>
<feature type="transmembrane region" description="Helical" evidence="1">
    <location>
        <begin position="173"/>
        <end position="192"/>
    </location>
</feature>
<keyword evidence="1" id="KW-1133">Transmembrane helix</keyword>